<organism evidence="1 2">
    <name type="scientific">Phakopsora pachyrhizi</name>
    <name type="common">Asian soybean rust disease fungus</name>
    <dbReference type="NCBI Taxonomy" id="170000"/>
    <lineage>
        <taxon>Eukaryota</taxon>
        <taxon>Fungi</taxon>
        <taxon>Dikarya</taxon>
        <taxon>Basidiomycota</taxon>
        <taxon>Pucciniomycotina</taxon>
        <taxon>Pucciniomycetes</taxon>
        <taxon>Pucciniales</taxon>
        <taxon>Phakopsoraceae</taxon>
        <taxon>Phakopsora</taxon>
    </lineage>
</organism>
<evidence type="ECO:0000313" key="1">
    <source>
        <dbReference type="EMBL" id="CAH7674362.1"/>
    </source>
</evidence>
<proteinExistence type="predicted"/>
<dbReference type="Proteomes" id="UP001153365">
    <property type="component" value="Unassembled WGS sequence"/>
</dbReference>
<keyword evidence="2" id="KW-1185">Reference proteome</keyword>
<name>A0AAV0AWV2_PHAPC</name>
<sequence>MIDKGELKTPPSLNLFCYKRVGLRFYYNALLAPDNNHLLNMRWRGVVPIDETLSNWPVDEDASSTLRGVGNEVKTLVLDLDAADETGFDACVCSSLDDYDVARLELGELDGHIFEEVVVLVWMNEKAKEMKEMAERSSNLGYGTIIN</sequence>
<comment type="caution">
    <text evidence="1">The sequence shown here is derived from an EMBL/GenBank/DDBJ whole genome shotgun (WGS) entry which is preliminary data.</text>
</comment>
<protein>
    <submittedName>
        <fullName evidence="1">Uncharacterized protein</fullName>
    </submittedName>
</protein>
<dbReference type="AlphaFoldDB" id="A0AAV0AWV2"/>
<reference evidence="1" key="1">
    <citation type="submission" date="2022-06" db="EMBL/GenBank/DDBJ databases">
        <authorList>
            <consortium name="SYNGENTA / RWTH Aachen University"/>
        </authorList>
    </citation>
    <scope>NUCLEOTIDE SEQUENCE</scope>
</reference>
<dbReference type="EMBL" id="CALTRL010001979">
    <property type="protein sequence ID" value="CAH7674362.1"/>
    <property type="molecule type" value="Genomic_DNA"/>
</dbReference>
<evidence type="ECO:0000313" key="2">
    <source>
        <dbReference type="Proteomes" id="UP001153365"/>
    </source>
</evidence>
<accession>A0AAV0AWV2</accession>
<gene>
    <name evidence="1" type="ORF">PPACK8108_LOCUS9271</name>
</gene>